<evidence type="ECO:0000313" key="3">
    <source>
        <dbReference type="Proteomes" id="UP000243459"/>
    </source>
</evidence>
<gene>
    <name evidence="2" type="ORF">A4U43_C10F3130</name>
</gene>
<feature type="compositionally biased region" description="Low complexity" evidence="1">
    <location>
        <begin position="362"/>
        <end position="371"/>
    </location>
</feature>
<feature type="compositionally biased region" description="Low complexity" evidence="1">
    <location>
        <begin position="28"/>
        <end position="70"/>
    </location>
</feature>
<protein>
    <submittedName>
        <fullName evidence="2">Uncharacterized protein</fullName>
    </submittedName>
</protein>
<accession>A0A5P1E0C5</accession>
<organism evidence="2 3">
    <name type="scientific">Asparagus officinalis</name>
    <name type="common">Garden asparagus</name>
    <dbReference type="NCBI Taxonomy" id="4686"/>
    <lineage>
        <taxon>Eukaryota</taxon>
        <taxon>Viridiplantae</taxon>
        <taxon>Streptophyta</taxon>
        <taxon>Embryophyta</taxon>
        <taxon>Tracheophyta</taxon>
        <taxon>Spermatophyta</taxon>
        <taxon>Magnoliopsida</taxon>
        <taxon>Liliopsida</taxon>
        <taxon>Asparagales</taxon>
        <taxon>Asparagaceae</taxon>
        <taxon>Asparagoideae</taxon>
        <taxon>Asparagus</taxon>
    </lineage>
</organism>
<feature type="region of interest" description="Disordered" evidence="1">
    <location>
        <begin position="137"/>
        <end position="249"/>
    </location>
</feature>
<feature type="compositionally biased region" description="Polar residues" evidence="1">
    <location>
        <begin position="144"/>
        <end position="153"/>
    </location>
</feature>
<feature type="compositionally biased region" description="Low complexity" evidence="1">
    <location>
        <begin position="96"/>
        <end position="108"/>
    </location>
</feature>
<feature type="region of interest" description="Disordered" evidence="1">
    <location>
        <begin position="25"/>
        <end position="109"/>
    </location>
</feature>
<proteinExistence type="predicted"/>
<evidence type="ECO:0000313" key="2">
    <source>
        <dbReference type="EMBL" id="ONK56002.1"/>
    </source>
</evidence>
<dbReference type="Gramene" id="ONK56002">
    <property type="protein sequence ID" value="ONK56002"/>
    <property type="gene ID" value="A4U43_C10F3130"/>
</dbReference>
<name>A0A5P1E0C5_ASPOF</name>
<feature type="compositionally biased region" description="Low complexity" evidence="1">
    <location>
        <begin position="236"/>
        <end position="247"/>
    </location>
</feature>
<dbReference type="Proteomes" id="UP000243459">
    <property type="component" value="Chromosome 10"/>
</dbReference>
<dbReference type="AlphaFoldDB" id="A0A5P1E0C5"/>
<keyword evidence="3" id="KW-1185">Reference proteome</keyword>
<reference evidence="3" key="1">
    <citation type="journal article" date="2017" name="Nat. Commun.">
        <title>The asparagus genome sheds light on the origin and evolution of a young Y chromosome.</title>
        <authorList>
            <person name="Harkess A."/>
            <person name="Zhou J."/>
            <person name="Xu C."/>
            <person name="Bowers J.E."/>
            <person name="Van der Hulst R."/>
            <person name="Ayyampalayam S."/>
            <person name="Mercati F."/>
            <person name="Riccardi P."/>
            <person name="McKain M.R."/>
            <person name="Kakrana A."/>
            <person name="Tang H."/>
            <person name="Ray J."/>
            <person name="Groenendijk J."/>
            <person name="Arikit S."/>
            <person name="Mathioni S.M."/>
            <person name="Nakano M."/>
            <person name="Shan H."/>
            <person name="Telgmann-Rauber A."/>
            <person name="Kanno A."/>
            <person name="Yue Z."/>
            <person name="Chen H."/>
            <person name="Li W."/>
            <person name="Chen Y."/>
            <person name="Xu X."/>
            <person name="Zhang Y."/>
            <person name="Luo S."/>
            <person name="Chen H."/>
            <person name="Gao J."/>
            <person name="Mao Z."/>
            <person name="Pires J.C."/>
            <person name="Luo M."/>
            <person name="Kudrna D."/>
            <person name="Wing R.A."/>
            <person name="Meyers B.C."/>
            <person name="Yi K."/>
            <person name="Kong H."/>
            <person name="Lavrijsen P."/>
            <person name="Sunseri F."/>
            <person name="Falavigna A."/>
            <person name="Ye Y."/>
            <person name="Leebens-Mack J.H."/>
            <person name="Chen G."/>
        </authorList>
    </citation>
    <scope>NUCLEOTIDE SEQUENCE [LARGE SCALE GENOMIC DNA]</scope>
    <source>
        <strain evidence="3">cv. DH0086</strain>
    </source>
</reference>
<feature type="compositionally biased region" description="Polar residues" evidence="1">
    <location>
        <begin position="324"/>
        <end position="334"/>
    </location>
</feature>
<feature type="region of interest" description="Disordered" evidence="1">
    <location>
        <begin position="285"/>
        <end position="371"/>
    </location>
</feature>
<evidence type="ECO:0000256" key="1">
    <source>
        <dbReference type="SAM" id="MobiDB-lite"/>
    </source>
</evidence>
<sequence length="371" mass="39064">MQYSPAAASADDFPLELHLHLAAGDHASSYNPSNTSSSPPLHCAAAVVSSPPSTSSSELHFSRLSTSPSRLTRRSPDSIAIPAVGSAIRQNRRRPSSAPSPSSLLSSSTAKRPIASLDCSVCPSLLSERLRRAPPPPLLPANAFHSTASTTWPSGPPHVPARPATSAAPLIAPVPAPQRILRRSPRSAELPRRIGQSCQPQDDDFAHALRTRGFVSRSGPRSGSTSDGGRARSRRSSQGVRRSAVVGEGQIVGRRREGCRGAEIAGGITGVLRDYMIALGGHPRRRRSPLALGFSPGGVSSRVRTPPPSRRSPTRGESMPPKLSKNQNRKQNAISPAAASADDFPLESTSISPPVTHAFLVQPQQSSSSPP</sequence>
<dbReference type="EMBL" id="CM007390">
    <property type="protein sequence ID" value="ONK56002.1"/>
    <property type="molecule type" value="Genomic_DNA"/>
</dbReference>